<comment type="similarity">
    <text evidence="6">Belongs to the mitochondrion-specific ribosomal protein mL54 family.</text>
</comment>
<feature type="region of interest" description="Disordered" evidence="8">
    <location>
        <begin position="195"/>
        <end position="230"/>
    </location>
</feature>
<feature type="compositionally biased region" description="Basic and acidic residues" evidence="8">
    <location>
        <begin position="195"/>
        <end position="209"/>
    </location>
</feature>
<evidence type="ECO:0000256" key="4">
    <source>
        <dbReference type="ARBA" id="ARBA00023128"/>
    </source>
</evidence>
<proteinExistence type="inferred from homology"/>
<evidence type="ECO:0000313" key="9">
    <source>
        <dbReference type="EMBL" id="SPO40827.1"/>
    </source>
</evidence>
<keyword evidence="4" id="KW-0496">Mitochondrion</keyword>
<keyword evidence="5" id="KW-0687">Ribonucleoprotein</keyword>
<evidence type="ECO:0000256" key="6">
    <source>
        <dbReference type="ARBA" id="ARBA00033752"/>
    </source>
</evidence>
<gene>
    <name evidence="9" type="ORF">PSFLO_06309</name>
</gene>
<dbReference type="Pfam" id="PF08561">
    <property type="entry name" value="Ribosomal_L37"/>
    <property type="match status" value="1"/>
</dbReference>
<evidence type="ECO:0000256" key="8">
    <source>
        <dbReference type="SAM" id="MobiDB-lite"/>
    </source>
</evidence>
<dbReference type="PANTHER" id="PTHR28595:SF1">
    <property type="entry name" value="LARGE RIBOSOMAL SUBUNIT PROTEIN ML54"/>
    <property type="match status" value="1"/>
</dbReference>
<name>A0A5C3FB08_9BASI</name>
<dbReference type="GO" id="GO:0003735">
    <property type="term" value="F:structural constituent of ribosome"/>
    <property type="evidence" value="ECO:0007669"/>
    <property type="project" value="TreeGrafter"/>
</dbReference>
<feature type="compositionally biased region" description="Polar residues" evidence="8">
    <location>
        <begin position="22"/>
        <end position="33"/>
    </location>
</feature>
<evidence type="ECO:0000256" key="5">
    <source>
        <dbReference type="ARBA" id="ARBA00023274"/>
    </source>
</evidence>
<keyword evidence="2" id="KW-0809">Transit peptide</keyword>
<dbReference type="Proteomes" id="UP000323386">
    <property type="component" value="Unassembled WGS sequence"/>
</dbReference>
<organism evidence="9 10">
    <name type="scientific">Pseudozyma flocculosa</name>
    <dbReference type="NCBI Taxonomy" id="84751"/>
    <lineage>
        <taxon>Eukaryota</taxon>
        <taxon>Fungi</taxon>
        <taxon>Dikarya</taxon>
        <taxon>Basidiomycota</taxon>
        <taxon>Ustilaginomycotina</taxon>
        <taxon>Ustilaginomycetes</taxon>
        <taxon>Ustilaginales</taxon>
        <taxon>Ustilaginaceae</taxon>
        <taxon>Pseudozyma</taxon>
    </lineage>
</organism>
<comment type="subcellular location">
    <subcellularLocation>
        <location evidence="1">Mitochondrion</location>
    </subcellularLocation>
</comment>
<sequence length="230" mass="23728">MFAAPTRSVLRRALQATAGPSYRSSAAFSTSRIVSRGPKGGKGKEPEVEAEPAAAQKPTAVASTSSTPSIPSAAPPGTVLAGLSILKDKADPVALEDAAYPPWLFKLLDDPSIASASSLAAFETAGMSKGEARAAAKRNAKLARAAQLAKEKAEAKAGAGLNKAAPATDGEFPVEGLSSEAISAGLADAAVRGEIDLQAETREREEKERKKAMRKANKEKIKARNFVSAS</sequence>
<reference evidence="9 10" key="1">
    <citation type="submission" date="2018-03" db="EMBL/GenBank/DDBJ databases">
        <authorList>
            <person name="Guldener U."/>
        </authorList>
    </citation>
    <scope>NUCLEOTIDE SEQUENCE [LARGE SCALE GENOMIC DNA]</scope>
    <source>
        <strain evidence="9 10">DAOM196992</strain>
    </source>
</reference>
<evidence type="ECO:0000256" key="2">
    <source>
        <dbReference type="ARBA" id="ARBA00022946"/>
    </source>
</evidence>
<dbReference type="InterPro" id="IPR013870">
    <property type="entry name" value="Ribosomal_mL54"/>
</dbReference>
<dbReference type="OrthoDB" id="10252718at2759"/>
<evidence type="ECO:0000256" key="7">
    <source>
        <dbReference type="ARBA" id="ARBA00035179"/>
    </source>
</evidence>
<evidence type="ECO:0000313" key="10">
    <source>
        <dbReference type="Proteomes" id="UP000323386"/>
    </source>
</evidence>
<evidence type="ECO:0000256" key="3">
    <source>
        <dbReference type="ARBA" id="ARBA00022980"/>
    </source>
</evidence>
<evidence type="ECO:0000256" key="1">
    <source>
        <dbReference type="ARBA" id="ARBA00004173"/>
    </source>
</evidence>
<keyword evidence="3" id="KW-0689">Ribosomal protein</keyword>
<accession>A0A5C3FB08</accession>
<keyword evidence="10" id="KW-1185">Reference proteome</keyword>
<feature type="compositionally biased region" description="Low complexity" evidence="8">
    <location>
        <begin position="51"/>
        <end position="75"/>
    </location>
</feature>
<dbReference type="PANTHER" id="PTHR28595">
    <property type="entry name" value="39S RIBOSOMAL PROTEIN L54, MITOCHONDRIAL"/>
    <property type="match status" value="1"/>
</dbReference>
<dbReference type="GO" id="GO:0005762">
    <property type="term" value="C:mitochondrial large ribosomal subunit"/>
    <property type="evidence" value="ECO:0007669"/>
    <property type="project" value="TreeGrafter"/>
</dbReference>
<dbReference type="AlphaFoldDB" id="A0A5C3FB08"/>
<protein>
    <recommendedName>
        <fullName evidence="7">Large ribosomal subunit protein mL54</fullName>
    </recommendedName>
</protein>
<feature type="region of interest" description="Disordered" evidence="8">
    <location>
        <begin position="16"/>
        <end position="75"/>
    </location>
</feature>
<dbReference type="EMBL" id="OOIP01000022">
    <property type="protein sequence ID" value="SPO40827.1"/>
    <property type="molecule type" value="Genomic_DNA"/>
</dbReference>